<protein>
    <submittedName>
        <fullName evidence="3">Uncharacterized protein</fullName>
    </submittedName>
</protein>
<organism evidence="3 4">
    <name type="scientific">Thiothrix winogradskyi</name>
    <dbReference type="NCBI Taxonomy" id="96472"/>
    <lineage>
        <taxon>Bacteria</taxon>
        <taxon>Pseudomonadati</taxon>
        <taxon>Pseudomonadota</taxon>
        <taxon>Gammaproteobacteria</taxon>
        <taxon>Thiotrichales</taxon>
        <taxon>Thiotrichaceae</taxon>
        <taxon>Thiothrix</taxon>
    </lineage>
</organism>
<feature type="region of interest" description="Disordered" evidence="2">
    <location>
        <begin position="66"/>
        <end position="96"/>
    </location>
</feature>
<reference evidence="3" key="1">
    <citation type="journal article" date="2022" name="Microorganisms">
        <title>Two New Species of Filamentous Sulfur Bacteria of the Genus Thiothrix, Thiothrix winogradskyi sp. nov. and 'Candidatus Thiothrix sulfatifontis' sp. nov.</title>
        <authorList>
            <person name="Ravin N.V."/>
            <person name="Rossetti S."/>
            <person name="Beletsky A.V."/>
            <person name="Kadnikov V.V."/>
            <person name="Rudenko T.S."/>
            <person name="Smolyakov D.D."/>
            <person name="Moskvitina M.I."/>
            <person name="Gureeva M.V."/>
            <person name="Mardanov A.V."/>
            <person name="Grabovich M.Y."/>
        </authorList>
    </citation>
    <scope>NUCLEOTIDE SEQUENCE</scope>
    <source>
        <strain evidence="3">CT3</strain>
    </source>
</reference>
<name>A0ABY3SXN7_9GAMM</name>
<gene>
    <name evidence="3" type="ORF">L2Y54_20510</name>
</gene>
<dbReference type="Proteomes" id="UP001054801">
    <property type="component" value="Chromosome"/>
</dbReference>
<sequence length="96" mass="11078">MLTQIDVSRLPSYQWGREDARNEFKTLLAETDSVLQEKENLLKQASQEKDQQTLSMIELARLTRKKYLSGHKETPPQPSPYQGREQEGEGVLLFLS</sequence>
<dbReference type="RefSeq" id="WP_236498683.1">
    <property type="nucleotide sequence ID" value="NZ_CP091244.1"/>
</dbReference>
<keyword evidence="1" id="KW-0175">Coiled coil</keyword>
<evidence type="ECO:0000313" key="4">
    <source>
        <dbReference type="Proteomes" id="UP001054801"/>
    </source>
</evidence>
<accession>A0ABY3SXN7</accession>
<keyword evidence="4" id="KW-1185">Reference proteome</keyword>
<evidence type="ECO:0000256" key="2">
    <source>
        <dbReference type="SAM" id="MobiDB-lite"/>
    </source>
</evidence>
<feature type="coiled-coil region" evidence="1">
    <location>
        <begin position="28"/>
        <end position="55"/>
    </location>
</feature>
<evidence type="ECO:0000313" key="3">
    <source>
        <dbReference type="EMBL" id="UJS24287.1"/>
    </source>
</evidence>
<dbReference type="EMBL" id="CP091244">
    <property type="protein sequence ID" value="UJS24287.1"/>
    <property type="molecule type" value="Genomic_DNA"/>
</dbReference>
<proteinExistence type="predicted"/>
<evidence type="ECO:0000256" key="1">
    <source>
        <dbReference type="SAM" id="Coils"/>
    </source>
</evidence>